<dbReference type="OMA" id="VRFKLVI"/>
<dbReference type="PANTHER" id="PTHR46086">
    <property type="entry name" value="ALPHA/BETA-HYDROLASES SUPERFAMILY PROTEIN"/>
    <property type="match status" value="1"/>
</dbReference>
<comment type="caution">
    <text evidence="3">The sequence shown here is derived from an EMBL/GenBank/DDBJ whole genome shotgun (WGS) entry which is preliminary data.</text>
</comment>
<feature type="transmembrane region" description="Helical" evidence="1">
    <location>
        <begin position="529"/>
        <end position="548"/>
    </location>
</feature>
<dbReference type="PANTHER" id="PTHR46086:SF3">
    <property type="entry name" value="TRIACYLGLYCEROL LIPASE OBL1"/>
    <property type="match status" value="1"/>
</dbReference>
<dbReference type="EMBL" id="CM035428">
    <property type="protein sequence ID" value="KAH7302344.1"/>
    <property type="molecule type" value="Genomic_DNA"/>
</dbReference>
<evidence type="ECO:0000313" key="4">
    <source>
        <dbReference type="Proteomes" id="UP000825935"/>
    </source>
</evidence>
<dbReference type="InterPro" id="IPR044819">
    <property type="entry name" value="OBL-like"/>
</dbReference>
<evidence type="ECO:0000313" key="3">
    <source>
        <dbReference type="EMBL" id="KAH7302344.1"/>
    </source>
</evidence>
<dbReference type="OrthoDB" id="438440at2759"/>
<evidence type="ECO:0000259" key="2">
    <source>
        <dbReference type="Pfam" id="PF01764"/>
    </source>
</evidence>
<dbReference type="SUPFAM" id="SSF53474">
    <property type="entry name" value="alpha/beta-Hydrolases"/>
    <property type="match status" value="1"/>
</dbReference>
<keyword evidence="1" id="KW-1133">Transmembrane helix</keyword>
<gene>
    <name evidence="3" type="ORF">KP509_23G068400</name>
</gene>
<protein>
    <recommendedName>
        <fullName evidence="2">Fungal lipase-type domain-containing protein</fullName>
    </recommendedName>
</protein>
<feature type="domain" description="Fungal lipase-type" evidence="2">
    <location>
        <begin position="304"/>
        <end position="500"/>
    </location>
</feature>
<dbReference type="GO" id="GO:0004806">
    <property type="term" value="F:triacylglycerol lipase activity"/>
    <property type="evidence" value="ECO:0007669"/>
    <property type="project" value="InterPro"/>
</dbReference>
<keyword evidence="4" id="KW-1185">Reference proteome</keyword>
<dbReference type="CDD" id="cd00519">
    <property type="entry name" value="Lipase_3"/>
    <property type="match status" value="1"/>
</dbReference>
<feature type="transmembrane region" description="Helical" evidence="1">
    <location>
        <begin position="419"/>
        <end position="440"/>
    </location>
</feature>
<dbReference type="InterPro" id="IPR029058">
    <property type="entry name" value="AB_hydrolase_fold"/>
</dbReference>
<dbReference type="InterPro" id="IPR002921">
    <property type="entry name" value="Fungal_lipase-type"/>
</dbReference>
<name>A0A8T2S377_CERRI</name>
<feature type="transmembrane region" description="Helical" evidence="1">
    <location>
        <begin position="33"/>
        <end position="58"/>
    </location>
</feature>
<keyword evidence="1" id="KW-0812">Transmembrane</keyword>
<dbReference type="GO" id="GO:0006629">
    <property type="term" value="P:lipid metabolic process"/>
    <property type="evidence" value="ECO:0007669"/>
    <property type="project" value="InterPro"/>
</dbReference>
<sequence length="550" mass="63004">MADVVDSQKLDLVKIANQPPVYRIARYERWRDLISAILSLFIPSTQVLWSPFISFYAIQPALSISVKRKAEQPAWQELVSRAVLIVLLAIKVPLAVTGAFIEWLLNFYYFNNGIVGLLFRFICFPRGIVLFPNSRDLAYRSVIGWMDQRTDLIYPYSMKLKVDPSAEKFYYDSKHFADLCIMASKIAYESTEVQEAIVNDQWKMNYGKFYECPNAHAFSPGFLQKLMYMVLGFVQQILIRLQQAIDFLFPKLIPIFGSILKVFLRSLLDQNIAAIKVLKEWTSLLPKTYAFTFMNKRHDADLIVLAFRGTEPFCADAWSTDFDFSYLEVGSDIGRLHWGFLQALGLIDKSDPNGSASRFIQNLIDAEKLYATGVLVAQEGHIVSKMTYEKNGVPYDHLAFDWIHMDLIQLLQENPKAKLVITGHSLGGALAALFAGLIFCKKMKGKNLVLERLAAIYTFGQPRVGDKVFARFMTSKMEEHNVQYFRVVFAYDIVPRVPFDDRIFGFKHFGFCCYNTILYQQKVVIKFEIASLCIEIGISCFFIVLLHSEP</sequence>
<dbReference type="Proteomes" id="UP000825935">
    <property type="component" value="Chromosome 23"/>
</dbReference>
<dbReference type="Gene3D" id="3.40.50.1820">
    <property type="entry name" value="alpha/beta hydrolase"/>
    <property type="match status" value="1"/>
</dbReference>
<proteinExistence type="predicted"/>
<dbReference type="AlphaFoldDB" id="A0A8T2S377"/>
<dbReference type="Pfam" id="PF01764">
    <property type="entry name" value="Lipase_3"/>
    <property type="match status" value="1"/>
</dbReference>
<accession>A0A8T2S377</accession>
<keyword evidence="1" id="KW-0472">Membrane</keyword>
<feature type="transmembrane region" description="Helical" evidence="1">
    <location>
        <begin position="78"/>
        <end position="101"/>
    </location>
</feature>
<feature type="transmembrane region" description="Helical" evidence="1">
    <location>
        <begin position="108"/>
        <end position="131"/>
    </location>
</feature>
<reference evidence="3 4" key="1">
    <citation type="submission" date="2021-08" db="EMBL/GenBank/DDBJ databases">
        <title>WGS assembly of Ceratopteris richardii.</title>
        <authorList>
            <person name="Marchant D.B."/>
            <person name="Chen G."/>
            <person name="Jenkins J."/>
            <person name="Shu S."/>
            <person name="Leebens-Mack J."/>
            <person name="Grimwood J."/>
            <person name="Schmutz J."/>
            <person name="Soltis P."/>
            <person name="Soltis D."/>
            <person name="Chen Z.-H."/>
        </authorList>
    </citation>
    <scope>NUCLEOTIDE SEQUENCE [LARGE SCALE GENOMIC DNA]</scope>
    <source>
        <strain evidence="3">Whitten #5841</strain>
        <tissue evidence="3">Leaf</tissue>
    </source>
</reference>
<organism evidence="3 4">
    <name type="scientific">Ceratopteris richardii</name>
    <name type="common">Triangle waterfern</name>
    <dbReference type="NCBI Taxonomy" id="49495"/>
    <lineage>
        <taxon>Eukaryota</taxon>
        <taxon>Viridiplantae</taxon>
        <taxon>Streptophyta</taxon>
        <taxon>Embryophyta</taxon>
        <taxon>Tracheophyta</taxon>
        <taxon>Polypodiopsida</taxon>
        <taxon>Polypodiidae</taxon>
        <taxon>Polypodiales</taxon>
        <taxon>Pteridineae</taxon>
        <taxon>Pteridaceae</taxon>
        <taxon>Parkerioideae</taxon>
        <taxon>Ceratopteris</taxon>
    </lineage>
</organism>
<evidence type="ECO:0000256" key="1">
    <source>
        <dbReference type="SAM" id="Phobius"/>
    </source>
</evidence>